<sequence>MARVLGVEVVAKELVKEQLELEMQLPLPNPAAAALAKRGRKKNSRNGGCFSNFLDVAAPEFVMTIKVNAGTEEQIGVTVEIAEVIDEMTGGLFNGPTTTISSRSVGGSSSTFHDPTKVPLNFFENEQERWFQHATIEDVIKVRMAMGSSDIAGPSNNAMVNSSGIDKAMAMYAEIRPNQYYKFRIRKIARKLRIEAAK</sequence>
<protein>
    <submittedName>
        <fullName evidence="1">Uncharacterized protein</fullName>
    </submittedName>
</protein>
<accession>A0ABD1DB36</accession>
<dbReference type="EMBL" id="JBEHCU010006543">
    <property type="protein sequence ID" value="KAL1396863.1"/>
    <property type="molecule type" value="Genomic_DNA"/>
</dbReference>
<evidence type="ECO:0000313" key="1">
    <source>
        <dbReference type="EMBL" id="KAL1396863.1"/>
    </source>
</evidence>
<dbReference type="AlphaFoldDB" id="A0ABD1DB36"/>
<reference evidence="1 2" key="1">
    <citation type="submission" date="2024-05" db="EMBL/GenBank/DDBJ databases">
        <title>Culex pipiens pipiens assembly and annotation.</title>
        <authorList>
            <person name="Alout H."/>
            <person name="Durand T."/>
        </authorList>
    </citation>
    <scope>NUCLEOTIDE SEQUENCE [LARGE SCALE GENOMIC DNA]</scope>
    <source>
        <strain evidence="1">HA-2024</strain>
        <tissue evidence="1">Whole body</tissue>
    </source>
</reference>
<gene>
    <name evidence="1" type="ORF">pipiens_010200</name>
</gene>
<comment type="caution">
    <text evidence="1">The sequence shown here is derived from an EMBL/GenBank/DDBJ whole genome shotgun (WGS) entry which is preliminary data.</text>
</comment>
<name>A0ABD1DB36_CULPP</name>
<keyword evidence="2" id="KW-1185">Reference proteome</keyword>
<evidence type="ECO:0000313" key="2">
    <source>
        <dbReference type="Proteomes" id="UP001562425"/>
    </source>
</evidence>
<dbReference type="Proteomes" id="UP001562425">
    <property type="component" value="Unassembled WGS sequence"/>
</dbReference>
<organism evidence="1 2">
    <name type="scientific">Culex pipiens pipiens</name>
    <name type="common">Northern house mosquito</name>
    <dbReference type="NCBI Taxonomy" id="38569"/>
    <lineage>
        <taxon>Eukaryota</taxon>
        <taxon>Metazoa</taxon>
        <taxon>Ecdysozoa</taxon>
        <taxon>Arthropoda</taxon>
        <taxon>Hexapoda</taxon>
        <taxon>Insecta</taxon>
        <taxon>Pterygota</taxon>
        <taxon>Neoptera</taxon>
        <taxon>Endopterygota</taxon>
        <taxon>Diptera</taxon>
        <taxon>Nematocera</taxon>
        <taxon>Culicoidea</taxon>
        <taxon>Culicidae</taxon>
        <taxon>Culicinae</taxon>
        <taxon>Culicini</taxon>
        <taxon>Culex</taxon>
        <taxon>Culex</taxon>
    </lineage>
</organism>
<proteinExistence type="predicted"/>